<protein>
    <submittedName>
        <fullName evidence="2">Uncharacterized protein</fullName>
    </submittedName>
</protein>
<evidence type="ECO:0000256" key="1">
    <source>
        <dbReference type="SAM" id="Phobius"/>
    </source>
</evidence>
<evidence type="ECO:0000313" key="2">
    <source>
        <dbReference type="EMBL" id="MFD2569120.1"/>
    </source>
</evidence>
<name>A0ABW5LWE4_9BACT</name>
<dbReference type="Proteomes" id="UP001597469">
    <property type="component" value="Unassembled WGS sequence"/>
</dbReference>
<keyword evidence="1" id="KW-1133">Transmembrane helix</keyword>
<reference evidence="3" key="1">
    <citation type="journal article" date="2019" name="Int. J. Syst. Evol. Microbiol.">
        <title>The Global Catalogue of Microorganisms (GCM) 10K type strain sequencing project: providing services to taxonomists for standard genome sequencing and annotation.</title>
        <authorList>
            <consortium name="The Broad Institute Genomics Platform"/>
            <consortium name="The Broad Institute Genome Sequencing Center for Infectious Disease"/>
            <person name="Wu L."/>
            <person name="Ma J."/>
        </authorList>
    </citation>
    <scope>NUCLEOTIDE SEQUENCE [LARGE SCALE GENOMIC DNA]</scope>
    <source>
        <strain evidence="3">KCTC 42805</strain>
    </source>
</reference>
<feature type="transmembrane region" description="Helical" evidence="1">
    <location>
        <begin position="5"/>
        <end position="22"/>
    </location>
</feature>
<sequence length="908" mass="101062">MNKRIWIGISIVVLLLGGWFGYRQLYPANRTVGSLIPPGALLVLTSDRLQDTVSARVLRTEISLRQIPIFNEARQRLDRFLYATADSATVLKFVTGRKISYSLHSVSKLTLDYVFYIPLTDKDQPFLNRLVAPDPRRYRVLNHTFSGEKILDLVSRSNDPVGSFILTDNYLIGSVSGILIENVARRMHQPLKFSGSESALAEADFRFDADHLAGLSMRPEVLQSLFSNVGSLVRLFLPEQLNLQFRPSASRSHLIGYAVDNIGARSDVAALFAGQSPQRIQHANLIPQTTATLYHIGISDAARFGRSLSRLLGSASSEFLRDRFSQIEPATGPLYESLGRDILLCRMESPTGAARQVLILTAQDGKKLANAYQQVAYRAGANARVPVKSFLGHKTLFLNVPELPASLFSSLFSGFPQSWITQHGSSLIVANTEEAMQDYLQQVQRGAVWTSDERQAELVNTTLRPANFTAFVRLNRAQMTLPATWPVAWQNLIDQIDPTTGSPALANLENMAYQASYGNENIISTVILGRSTRRASQAVFNRLLLQKKVEFNASLISAPVVAGSLSDGAAQFYAQTNAGQFVLVTPEGEKTVQETTDGPIRSNTLAVDFLNNGRLQYLFMTDKTLYVADPGTNEVHLQAIRLPKGIDTSYLARPRGSQRRNLVALIAHEDGHVYALDRQSRSFVRIITAPRKGPLLLPFQVINTPSGMDILAMQPDGTLNHWRENGTQYPHFPVRIERTSEDEPEVQFRGPALLPFGRSTIHTITEEGQLLTLTTNGLIAKRTQLYRPVRAGSFRLFPDEEQTNWLLLRTTDTEVAVLDQQGQRRFEVRALQSGRNDVRYHRLGAGVELISVKSGGFTTLYDLNGRIVGDRPIPSDFPVALQFDERSNELYILSGAKQAVQLFSIRLR</sequence>
<keyword evidence="1" id="KW-0812">Transmembrane</keyword>
<dbReference type="SUPFAM" id="SSF63829">
    <property type="entry name" value="Calcium-dependent phosphotriesterase"/>
    <property type="match status" value="1"/>
</dbReference>
<keyword evidence="3" id="KW-1185">Reference proteome</keyword>
<organism evidence="2 3">
    <name type="scientific">Spirosoma soli</name>
    <dbReference type="NCBI Taxonomy" id="1770529"/>
    <lineage>
        <taxon>Bacteria</taxon>
        <taxon>Pseudomonadati</taxon>
        <taxon>Bacteroidota</taxon>
        <taxon>Cytophagia</taxon>
        <taxon>Cytophagales</taxon>
        <taxon>Cytophagaceae</taxon>
        <taxon>Spirosoma</taxon>
    </lineage>
</organism>
<proteinExistence type="predicted"/>
<gene>
    <name evidence="2" type="ORF">ACFSUS_00655</name>
</gene>
<comment type="caution">
    <text evidence="2">The sequence shown here is derived from an EMBL/GenBank/DDBJ whole genome shotgun (WGS) entry which is preliminary data.</text>
</comment>
<accession>A0ABW5LWE4</accession>
<keyword evidence="1" id="KW-0472">Membrane</keyword>
<dbReference type="EMBL" id="JBHULN010000001">
    <property type="protein sequence ID" value="MFD2569120.1"/>
    <property type="molecule type" value="Genomic_DNA"/>
</dbReference>
<dbReference type="RefSeq" id="WP_381517626.1">
    <property type="nucleotide sequence ID" value="NZ_JBHULN010000001.1"/>
</dbReference>
<evidence type="ECO:0000313" key="3">
    <source>
        <dbReference type="Proteomes" id="UP001597469"/>
    </source>
</evidence>